<evidence type="ECO:0000256" key="1">
    <source>
        <dbReference type="ARBA" id="ARBA00022722"/>
    </source>
</evidence>
<evidence type="ECO:0000313" key="10">
    <source>
        <dbReference type="EMBL" id="BBM36046.1"/>
    </source>
</evidence>
<dbReference type="PANTHER" id="PTHR43219">
    <property type="entry name" value="CRISPR-ASSOCIATED ENDONUCLEASE CAS1"/>
    <property type="match status" value="1"/>
</dbReference>
<evidence type="ECO:0000256" key="8">
    <source>
        <dbReference type="ARBA" id="ARBA00023211"/>
    </source>
</evidence>
<dbReference type="STRING" id="714315.GCA_000516535_00969"/>
<keyword evidence="6 9" id="KW-0051">Antiviral defense</keyword>
<dbReference type="AlphaFoldDB" id="A0A510JAD9"/>
<evidence type="ECO:0000256" key="7">
    <source>
        <dbReference type="ARBA" id="ARBA00023125"/>
    </source>
</evidence>
<evidence type="ECO:0000256" key="2">
    <source>
        <dbReference type="ARBA" id="ARBA00022723"/>
    </source>
</evidence>
<evidence type="ECO:0000256" key="5">
    <source>
        <dbReference type="ARBA" id="ARBA00022842"/>
    </source>
</evidence>
<accession>A0A510JAD9</accession>
<dbReference type="GO" id="GO:0051607">
    <property type="term" value="P:defense response to virus"/>
    <property type="evidence" value="ECO:0007669"/>
    <property type="project" value="UniProtKB-UniRule"/>
</dbReference>
<protein>
    <recommendedName>
        <fullName evidence="9">CRISPR-associated endonuclease Cas1</fullName>
        <ecNumber evidence="9">3.1.-.-</ecNumber>
    </recommendedName>
</protein>
<keyword evidence="7 9" id="KW-0238">DNA-binding</keyword>
<dbReference type="Pfam" id="PF01867">
    <property type="entry name" value="Cas_Cas1"/>
    <property type="match status" value="1"/>
</dbReference>
<dbReference type="InterPro" id="IPR042211">
    <property type="entry name" value="CRISPR-assoc_Cas1_N"/>
</dbReference>
<evidence type="ECO:0000313" key="11">
    <source>
        <dbReference type="Proteomes" id="UP000321606"/>
    </source>
</evidence>
<name>A0A510JAD9_9FUSO</name>
<gene>
    <name evidence="9 10" type="primary">cas1</name>
    <name evidence="10" type="ORF">JCM16774_0978</name>
</gene>
<dbReference type="EMBL" id="AP019822">
    <property type="protein sequence ID" value="BBM36046.1"/>
    <property type="molecule type" value="Genomic_DNA"/>
</dbReference>
<comment type="function">
    <text evidence="9">CRISPR (clustered regularly interspaced short palindromic repeat), is an adaptive immune system that provides protection against mobile genetic elements (viruses, transposable elements and conjugative plasmids). CRISPR clusters contain spacers, sequences complementary to antecedent mobile elements, and target invading nucleic acids. CRISPR clusters are transcribed and processed into CRISPR RNA (crRNA). Acts as a dsDNA endonuclease. Involved in the integration of spacer DNA into the CRISPR cassette.</text>
</comment>
<dbReference type="GO" id="GO:0004520">
    <property type="term" value="F:DNA endonuclease activity"/>
    <property type="evidence" value="ECO:0007669"/>
    <property type="project" value="InterPro"/>
</dbReference>
<organism evidence="10 11">
    <name type="scientific">Pseudoleptotrichia goodfellowii</name>
    <dbReference type="NCBI Taxonomy" id="157692"/>
    <lineage>
        <taxon>Bacteria</taxon>
        <taxon>Fusobacteriati</taxon>
        <taxon>Fusobacteriota</taxon>
        <taxon>Fusobacteriia</taxon>
        <taxon>Fusobacteriales</taxon>
        <taxon>Leptotrichiaceae</taxon>
        <taxon>Pseudoleptotrichia</taxon>
    </lineage>
</organism>
<dbReference type="Gene3D" id="1.20.120.920">
    <property type="entry name" value="CRISPR-associated endonuclease Cas1, C-terminal domain"/>
    <property type="match status" value="1"/>
</dbReference>
<dbReference type="InterPro" id="IPR002729">
    <property type="entry name" value="CRISPR-assoc_Cas1"/>
</dbReference>
<dbReference type="GO" id="GO:0046872">
    <property type="term" value="F:metal ion binding"/>
    <property type="evidence" value="ECO:0007669"/>
    <property type="project" value="UniProtKB-UniRule"/>
</dbReference>
<dbReference type="Gene3D" id="3.100.10.20">
    <property type="entry name" value="CRISPR-associated endonuclease Cas1, N-terminal domain"/>
    <property type="match status" value="1"/>
</dbReference>
<evidence type="ECO:0000256" key="9">
    <source>
        <dbReference type="HAMAP-Rule" id="MF_01470"/>
    </source>
</evidence>
<keyword evidence="2 9" id="KW-0479">Metal-binding</keyword>
<dbReference type="InterPro" id="IPR019858">
    <property type="entry name" value="CRISPR-assoc_Cas1_HMARI/TNEAP"/>
</dbReference>
<dbReference type="GO" id="GO:0016787">
    <property type="term" value="F:hydrolase activity"/>
    <property type="evidence" value="ECO:0007669"/>
    <property type="project" value="UniProtKB-KW"/>
</dbReference>
<dbReference type="NCBIfam" id="TIGR03641">
    <property type="entry name" value="cas1_HMARI"/>
    <property type="match status" value="1"/>
</dbReference>
<sequence length="330" mass="39203">MSESYFIFSNGELKRKDNVVRITAADGRFKDIKVEMTRDIYLFGEVSLNTKCLNYLATLKIPVHVFNYYGFYTGTFYPKETNVSGKLFVKQVENYTNNEKRIELAQLIIDAASANILRNLRYYQERGKELEEIIEQIKALKKGIFRTENVEELMGIEGTIRKTYYDSWNIIVNQEIDFEKRVKRPPDNMINTMISFLNTLVYTACLSEIYVSQLNPTISYLHSVGERRFSLSLDIAEVFKPLLADRIIFSLLNKKMITEKDFVKDSNYFYMKEKAQKLILKTFNERLETTIRHRDLNRNVSYRRLMRLEAYKLVKHLMEDKKYEGFKIWW</sequence>
<comment type="similarity">
    <text evidence="9">Belongs to the CRISPR-associated endonuclease Cas1 family.</text>
</comment>
<evidence type="ECO:0000256" key="4">
    <source>
        <dbReference type="ARBA" id="ARBA00022801"/>
    </source>
</evidence>
<comment type="subunit">
    <text evidence="9">Homodimer, forms a heterotetramer with a Cas2 homodimer.</text>
</comment>
<keyword evidence="3 9" id="KW-0255">Endonuclease</keyword>
<dbReference type="OrthoDB" id="9803119at2"/>
<comment type="cofactor">
    <cofactor evidence="9">
        <name>Mg(2+)</name>
        <dbReference type="ChEBI" id="CHEBI:18420"/>
    </cofactor>
    <cofactor evidence="9">
        <name>Mn(2+)</name>
        <dbReference type="ChEBI" id="CHEBI:29035"/>
    </cofactor>
</comment>
<keyword evidence="8 9" id="KW-0464">Manganese</keyword>
<reference evidence="10 11" key="1">
    <citation type="submission" date="2019-07" db="EMBL/GenBank/DDBJ databases">
        <title>Complete Genome Sequence of Leptotrichia goodfellowii Strain JCM 16774.</title>
        <authorList>
            <person name="Watanabe S."/>
            <person name="Cui L."/>
        </authorList>
    </citation>
    <scope>NUCLEOTIDE SEQUENCE [LARGE SCALE GENOMIC DNA]</scope>
    <source>
        <strain evidence="10 11">JCM16774</strain>
    </source>
</reference>
<dbReference type="PANTHER" id="PTHR43219:SF1">
    <property type="entry name" value="CRISPR-ASSOCIATED ENDONUCLEASE CAS1"/>
    <property type="match status" value="1"/>
</dbReference>
<dbReference type="HAMAP" id="MF_01470">
    <property type="entry name" value="Cas1"/>
    <property type="match status" value="1"/>
</dbReference>
<dbReference type="KEGG" id="lgo:JCM16774_0978"/>
<dbReference type="EC" id="3.1.-.-" evidence="9"/>
<evidence type="ECO:0000256" key="6">
    <source>
        <dbReference type="ARBA" id="ARBA00023118"/>
    </source>
</evidence>
<keyword evidence="1 9" id="KW-0540">Nuclease</keyword>
<dbReference type="GO" id="GO:0043571">
    <property type="term" value="P:maintenance of CRISPR repeat elements"/>
    <property type="evidence" value="ECO:0007669"/>
    <property type="project" value="UniProtKB-UniRule"/>
</dbReference>
<evidence type="ECO:0000256" key="3">
    <source>
        <dbReference type="ARBA" id="ARBA00022759"/>
    </source>
</evidence>
<dbReference type="Proteomes" id="UP000321606">
    <property type="component" value="Chromosome"/>
</dbReference>
<dbReference type="GO" id="GO:0003677">
    <property type="term" value="F:DNA binding"/>
    <property type="evidence" value="ECO:0007669"/>
    <property type="project" value="UniProtKB-KW"/>
</dbReference>
<keyword evidence="5 9" id="KW-0460">Magnesium</keyword>
<dbReference type="InterPro" id="IPR042206">
    <property type="entry name" value="CRISPR-assoc_Cas1_C"/>
</dbReference>
<dbReference type="RefSeq" id="WP_026737453.1">
    <property type="nucleotide sequence ID" value="NZ_AP019822.1"/>
</dbReference>
<feature type="binding site" evidence="9">
    <location>
        <position position="237"/>
    </location>
    <ligand>
        <name>Mn(2+)</name>
        <dbReference type="ChEBI" id="CHEBI:29035"/>
    </ligand>
</feature>
<keyword evidence="4 9" id="KW-0378">Hydrolase</keyword>
<feature type="binding site" evidence="9">
    <location>
        <position position="222"/>
    </location>
    <ligand>
        <name>Mn(2+)</name>
        <dbReference type="ChEBI" id="CHEBI:29035"/>
    </ligand>
</feature>
<feature type="binding site" evidence="9">
    <location>
        <position position="157"/>
    </location>
    <ligand>
        <name>Mn(2+)</name>
        <dbReference type="ChEBI" id="CHEBI:29035"/>
    </ligand>
</feature>
<proteinExistence type="inferred from homology"/>
<dbReference type="CDD" id="cd09722">
    <property type="entry name" value="Cas1_I-B"/>
    <property type="match status" value="1"/>
</dbReference>
<dbReference type="NCBIfam" id="TIGR00287">
    <property type="entry name" value="cas1"/>
    <property type="match status" value="1"/>
</dbReference>